<dbReference type="InterPro" id="IPR041685">
    <property type="entry name" value="AAA_GajA/Old/RecF-like"/>
</dbReference>
<dbReference type="KEGG" id="trz:GWP43_11700"/>
<reference evidence="2 3" key="1">
    <citation type="submission" date="2020-01" db="EMBL/GenBank/DDBJ databases">
        <title>Complete genome sequence of a human oral phylogroup 1 Treponema sp. strain ATCC 700766, originally isolated from periodontitis dental plaque.</title>
        <authorList>
            <person name="Chan Y."/>
            <person name="Huo Y.-B."/>
            <person name="Yu X.-L."/>
            <person name="Zeng H."/>
            <person name="Leung W.-K."/>
            <person name="Watt R.M."/>
        </authorList>
    </citation>
    <scope>NUCLEOTIDE SEQUENCE [LARGE SCALE GENOMIC DNA]</scope>
    <source>
        <strain evidence="2 3">OMZ 804</strain>
    </source>
</reference>
<dbReference type="RefSeq" id="WP_162664299.1">
    <property type="nucleotide sequence ID" value="NZ_CP048020.1"/>
</dbReference>
<dbReference type="Proteomes" id="UP000464374">
    <property type="component" value="Chromosome"/>
</dbReference>
<evidence type="ECO:0000259" key="1">
    <source>
        <dbReference type="Pfam" id="PF13175"/>
    </source>
</evidence>
<dbReference type="Pfam" id="PF13175">
    <property type="entry name" value="AAA_15"/>
    <property type="match status" value="1"/>
</dbReference>
<protein>
    <submittedName>
        <fullName evidence="2">AAA family ATPase</fullName>
    </submittedName>
</protein>
<dbReference type="EMBL" id="CP048020">
    <property type="protein sequence ID" value="QHX43999.1"/>
    <property type="molecule type" value="Genomic_DNA"/>
</dbReference>
<proteinExistence type="predicted"/>
<evidence type="ECO:0000313" key="3">
    <source>
        <dbReference type="Proteomes" id="UP000464374"/>
    </source>
</evidence>
<dbReference type="SUPFAM" id="SSF52540">
    <property type="entry name" value="P-loop containing nucleoside triphosphate hydrolases"/>
    <property type="match status" value="1"/>
</dbReference>
<dbReference type="PANTHER" id="PTHR43581:SF2">
    <property type="entry name" value="EXCINUCLEASE ATPASE SUBUNIT"/>
    <property type="match status" value="1"/>
</dbReference>
<dbReference type="Gene3D" id="3.40.50.300">
    <property type="entry name" value="P-loop containing nucleotide triphosphate hydrolases"/>
    <property type="match status" value="1"/>
</dbReference>
<evidence type="ECO:0000313" key="2">
    <source>
        <dbReference type="EMBL" id="QHX43999.1"/>
    </source>
</evidence>
<sequence length="539" mass="64111">MSIFTKKQVDFDFYSAELIFFYIHEYTIFKEQGYCFYPPYKLVDWQYKEDDSSFVRLETKDDFVDLFTHEQVNLKVLCGKNGCGKSTLLEIMAGTNASNVEIKKFYLLKDKNGNFASSIKCNIFLDSESILLDSDSYYEFSPSTCCVSHKNMRIPDFDFRKNIVKFYTETPILYDGVVDGKLFTHFSVEIWNFDNEIELMATGNRKSMFQNENIFELKLWLKTDLLSYFLLHTFQDNTYDEAAYIFEQQMNEDNIDLQSFLENFVYTTYAPEIVDEIQKIQNLFLHKEMKISQIAEVEKTIHDCESMIFEFLEAFDKEMRKSRFVETGLSSLLYFNGYSNESLPVRFLYNLSDGEWRSLKYRYEILHSMIQTDGFWWYIDEPEAYLHPEWCRTFINDYINAYKEVKNYLISMNDGTFNPDKRFTLVFATHSPFLLSDLTNDYIIYLEKENGRITELKADKESFAGNIGEMYNTNFFMHNTIGEFARTRLMDIIERINKQEKVTDETLNEWHLLTSKIGDDLLRNLMKDRIQVYEKNRII</sequence>
<gene>
    <name evidence="2" type="ORF">GWP43_11700</name>
</gene>
<dbReference type="PANTHER" id="PTHR43581">
    <property type="entry name" value="ATP/GTP PHOSPHATASE"/>
    <property type="match status" value="1"/>
</dbReference>
<dbReference type="AlphaFoldDB" id="A0A6P1Y3N2"/>
<dbReference type="InterPro" id="IPR051396">
    <property type="entry name" value="Bact_Antivir_Def_Nuclease"/>
</dbReference>
<dbReference type="InterPro" id="IPR027417">
    <property type="entry name" value="P-loop_NTPase"/>
</dbReference>
<name>A0A6P1Y3N2_9SPIR</name>
<organism evidence="2 3">
    <name type="scientific">Treponema vincentii</name>
    <dbReference type="NCBI Taxonomy" id="69710"/>
    <lineage>
        <taxon>Bacteria</taxon>
        <taxon>Pseudomonadati</taxon>
        <taxon>Spirochaetota</taxon>
        <taxon>Spirochaetia</taxon>
        <taxon>Spirochaetales</taxon>
        <taxon>Treponemataceae</taxon>
        <taxon>Treponema</taxon>
    </lineage>
</organism>
<accession>A0A6P1Y3N2</accession>
<feature type="domain" description="Endonuclease GajA/Old nuclease/RecF-like AAA" evidence="1">
    <location>
        <begin position="74"/>
        <end position="434"/>
    </location>
</feature>